<dbReference type="PROSITE" id="PS51063">
    <property type="entry name" value="HTH_CRP_2"/>
    <property type="match status" value="1"/>
</dbReference>
<geneLocation type="chloroplast" evidence="2"/>
<keyword evidence="2" id="KW-0934">Plastid</keyword>
<evidence type="ECO:0000259" key="1">
    <source>
        <dbReference type="PROSITE" id="PS51063"/>
    </source>
</evidence>
<keyword evidence="2" id="KW-0150">Chloroplast</keyword>
<dbReference type="GO" id="GO:0003677">
    <property type="term" value="F:DNA binding"/>
    <property type="evidence" value="ECO:0007669"/>
    <property type="project" value="InterPro"/>
</dbReference>
<feature type="domain" description="HTH crp-type" evidence="1">
    <location>
        <begin position="130"/>
        <end position="204"/>
    </location>
</feature>
<dbReference type="AlphaFoldDB" id="A0A1Z1M4H1"/>
<accession>A0A1Z1M4H1</accession>
<evidence type="ECO:0000313" key="2">
    <source>
        <dbReference type="EMBL" id="ARW60695.1"/>
    </source>
</evidence>
<sequence>MKWIKFLTINNIPYYIYKIKKEDSIIISNIKNNNNIIIILCGLAYLTQVFTNQELLPVAILDKNKILFSEAKKQQIYHKLVALDTTYVLSLDEFTLKRSSLSVVLGIHLLESYKQTIHKYELTNTIISQKYIKNRILQLIFTICLQFGEIKNQKILIPFHLSQKNIAILTGTSKNSVSKVMKKISKMNIIKDLDKKMIYINNILQLNLK</sequence>
<gene>
    <name evidence="2" type="primary">ntcA</name>
</gene>
<dbReference type="Pfam" id="PF13545">
    <property type="entry name" value="HTH_Crp_2"/>
    <property type="match status" value="1"/>
</dbReference>
<dbReference type="InterPro" id="IPR036388">
    <property type="entry name" value="WH-like_DNA-bd_sf"/>
</dbReference>
<dbReference type="Gene3D" id="1.10.10.10">
    <property type="entry name" value="Winged helix-like DNA-binding domain superfamily/Winged helix DNA-binding domain"/>
    <property type="match status" value="1"/>
</dbReference>
<dbReference type="EMBL" id="MF101414">
    <property type="protein sequence ID" value="ARW60695.1"/>
    <property type="molecule type" value="Genomic_DNA"/>
</dbReference>
<protein>
    <submittedName>
        <fullName evidence="2">Global nitrogen transcriptional regulator</fullName>
    </submittedName>
</protein>
<dbReference type="GO" id="GO:0006355">
    <property type="term" value="P:regulation of DNA-templated transcription"/>
    <property type="evidence" value="ECO:0007669"/>
    <property type="project" value="InterPro"/>
</dbReference>
<dbReference type="InterPro" id="IPR036390">
    <property type="entry name" value="WH_DNA-bd_sf"/>
</dbReference>
<name>A0A1Z1M4H1_9FLOR</name>
<dbReference type="InterPro" id="IPR012318">
    <property type="entry name" value="HTH_CRP"/>
</dbReference>
<reference evidence="2" key="1">
    <citation type="journal article" date="2017" name="J. Phycol.">
        <title>Analysis of chloroplast genomes and a supermatrix inform reclassification of the Rhodomelaceae (Rhodophyta).</title>
        <authorList>
            <person name="Diaz-Tapia P."/>
            <person name="Maggs C.A."/>
            <person name="West J.A."/>
            <person name="Verbruggen H."/>
        </authorList>
    </citation>
    <scope>NUCLEOTIDE SEQUENCE</scope>
    <source>
        <strain evidence="2">JH1432</strain>
    </source>
</reference>
<proteinExistence type="predicted"/>
<dbReference type="SUPFAM" id="SSF46785">
    <property type="entry name" value="Winged helix' DNA-binding domain"/>
    <property type="match status" value="1"/>
</dbReference>
<organism evidence="2">
    <name type="scientific">Polysiphonia sp</name>
    <dbReference type="NCBI Taxonomy" id="1967842"/>
    <lineage>
        <taxon>Eukaryota</taxon>
        <taxon>Rhodophyta</taxon>
        <taxon>Florideophyceae</taxon>
        <taxon>Rhodymeniophycidae</taxon>
        <taxon>Ceramiales</taxon>
        <taxon>Rhodomelaceae</taxon>
        <taxon>Polysiphonioideae</taxon>
        <taxon>Polysiphonia</taxon>
    </lineage>
</organism>